<reference evidence="2" key="1">
    <citation type="submission" date="2021-01" db="EMBL/GenBank/DDBJ databases">
        <authorList>
            <person name="Corre E."/>
            <person name="Pelletier E."/>
            <person name="Niang G."/>
            <person name="Scheremetjew M."/>
            <person name="Finn R."/>
            <person name="Kale V."/>
            <person name="Holt S."/>
            <person name="Cochrane G."/>
            <person name="Meng A."/>
            <person name="Brown T."/>
            <person name="Cohen L."/>
        </authorList>
    </citation>
    <scope>NUCLEOTIDE SEQUENCE</scope>
    <source>
        <strain evidence="2">CCMP645</strain>
    </source>
</reference>
<organism evidence="2">
    <name type="scientific">Chrysotila carterae</name>
    <name type="common">Marine alga</name>
    <name type="synonym">Syracosphaera carterae</name>
    <dbReference type="NCBI Taxonomy" id="13221"/>
    <lineage>
        <taxon>Eukaryota</taxon>
        <taxon>Haptista</taxon>
        <taxon>Haptophyta</taxon>
        <taxon>Prymnesiophyceae</taxon>
        <taxon>Isochrysidales</taxon>
        <taxon>Isochrysidaceae</taxon>
        <taxon>Chrysotila</taxon>
    </lineage>
</organism>
<dbReference type="EMBL" id="HBIZ01055706">
    <property type="protein sequence ID" value="CAE0782803.1"/>
    <property type="molecule type" value="Transcribed_RNA"/>
</dbReference>
<accession>A0A7S4FAC6</accession>
<evidence type="ECO:0008006" key="3">
    <source>
        <dbReference type="Google" id="ProtNLM"/>
    </source>
</evidence>
<feature type="compositionally biased region" description="Polar residues" evidence="1">
    <location>
        <begin position="22"/>
        <end position="31"/>
    </location>
</feature>
<sequence>MLSHAHILHGSPTHGHSRLHGESTTGDAVQTNDPSRFSLPSLFRSQAACNSTIHCTTALFLHFSGCGGTTFVRYMKTLPFLFAPTSGVSSPNLNMGCAAGTGYQALGLANVKDTRCPCEDLWRRAEHYNFWANENVVRAPLDCERVEYWVVIRHPIERLISRLFKPGAHGRLHFLQFDEMQAALNRTVVFAPSSSRHEFTGSAALNNWMVRSIAGPDVYRLPLGGVELEHLRRAERQLDRFAIVLPLANMSLLPAMLFLRYGKCVQALPPDTAQTNGGHSASSETIRAQKERALQNGEFMGSLWWHNALDLRLYESAQRLFHRRLWKGIDSLTPSQRRTAAACASLAQALAARN</sequence>
<evidence type="ECO:0000313" key="2">
    <source>
        <dbReference type="EMBL" id="CAE0782803.1"/>
    </source>
</evidence>
<gene>
    <name evidence="2" type="ORF">PCAR00345_LOCUS35506</name>
</gene>
<protein>
    <recommendedName>
        <fullName evidence="3">Sulfotransferase domain-containing protein</fullName>
    </recommendedName>
</protein>
<feature type="region of interest" description="Disordered" evidence="1">
    <location>
        <begin position="1"/>
        <end position="31"/>
    </location>
</feature>
<proteinExistence type="predicted"/>
<evidence type="ECO:0000256" key="1">
    <source>
        <dbReference type="SAM" id="MobiDB-lite"/>
    </source>
</evidence>
<dbReference type="AlphaFoldDB" id="A0A7S4FAC6"/>
<dbReference type="Gene3D" id="3.40.50.300">
    <property type="entry name" value="P-loop containing nucleotide triphosphate hydrolases"/>
    <property type="match status" value="1"/>
</dbReference>
<name>A0A7S4FAC6_CHRCT</name>
<dbReference type="InterPro" id="IPR027417">
    <property type="entry name" value="P-loop_NTPase"/>
</dbReference>